<dbReference type="SMART" id="SM00530">
    <property type="entry name" value="HTH_XRE"/>
    <property type="match status" value="1"/>
</dbReference>
<dbReference type="AlphaFoldDB" id="A0A7W6RCA6"/>
<dbReference type="RefSeq" id="WP_184043694.1">
    <property type="nucleotide sequence ID" value="NZ_JACIGK010000009.1"/>
</dbReference>
<reference evidence="2 3" key="1">
    <citation type="submission" date="2020-08" db="EMBL/GenBank/DDBJ databases">
        <title>Genome sequencing of Purple Non-Sulfur Bacteria from various extreme environments.</title>
        <authorList>
            <person name="Mayer M."/>
        </authorList>
    </citation>
    <scope>NUCLEOTIDE SEQUENCE [LARGE SCALE GENOMIC DNA]</scope>
    <source>
        <strain evidence="2 3">JA131</strain>
    </source>
</reference>
<organism evidence="2 3">
    <name type="scientific">Roseospira visakhapatnamensis</name>
    <dbReference type="NCBI Taxonomy" id="390880"/>
    <lineage>
        <taxon>Bacteria</taxon>
        <taxon>Pseudomonadati</taxon>
        <taxon>Pseudomonadota</taxon>
        <taxon>Alphaproteobacteria</taxon>
        <taxon>Rhodospirillales</taxon>
        <taxon>Rhodospirillaceae</taxon>
        <taxon>Roseospira</taxon>
    </lineage>
</organism>
<proteinExistence type="predicted"/>
<accession>A0A7W6RCA6</accession>
<dbReference type="SUPFAM" id="SSF47413">
    <property type="entry name" value="lambda repressor-like DNA-binding domains"/>
    <property type="match status" value="1"/>
</dbReference>
<sequence length="90" mass="9825">MLDLSALIDSHVGSAIARLRITRGWRIEDLATACGLDSARLRAVEAGQEHLAEAERLSVARVLGIHPDGLYDDLLDALRDGLWPSSQARH</sequence>
<name>A0A7W6RCA6_9PROT</name>
<dbReference type="InterPro" id="IPR010982">
    <property type="entry name" value="Lambda_DNA-bd_dom_sf"/>
</dbReference>
<gene>
    <name evidence="2" type="ORF">GGD89_001509</name>
</gene>
<feature type="domain" description="HTH cro/C1-type" evidence="1">
    <location>
        <begin position="15"/>
        <end position="70"/>
    </location>
</feature>
<keyword evidence="3" id="KW-1185">Reference proteome</keyword>
<dbReference type="Gene3D" id="1.10.260.40">
    <property type="entry name" value="lambda repressor-like DNA-binding domains"/>
    <property type="match status" value="1"/>
</dbReference>
<dbReference type="EMBL" id="JACIGK010000009">
    <property type="protein sequence ID" value="MBB4265884.1"/>
    <property type="molecule type" value="Genomic_DNA"/>
</dbReference>
<evidence type="ECO:0000259" key="1">
    <source>
        <dbReference type="SMART" id="SM00530"/>
    </source>
</evidence>
<protein>
    <submittedName>
        <fullName evidence="2">Transcriptional regulator with XRE-family HTH domain</fullName>
    </submittedName>
</protein>
<dbReference type="GO" id="GO:0003677">
    <property type="term" value="F:DNA binding"/>
    <property type="evidence" value="ECO:0007669"/>
    <property type="project" value="InterPro"/>
</dbReference>
<evidence type="ECO:0000313" key="2">
    <source>
        <dbReference type="EMBL" id="MBB4265884.1"/>
    </source>
</evidence>
<dbReference type="CDD" id="cd00093">
    <property type="entry name" value="HTH_XRE"/>
    <property type="match status" value="1"/>
</dbReference>
<dbReference type="Proteomes" id="UP000554286">
    <property type="component" value="Unassembled WGS sequence"/>
</dbReference>
<dbReference type="InterPro" id="IPR001387">
    <property type="entry name" value="Cro/C1-type_HTH"/>
</dbReference>
<comment type="caution">
    <text evidence="2">The sequence shown here is derived from an EMBL/GenBank/DDBJ whole genome shotgun (WGS) entry which is preliminary data.</text>
</comment>
<evidence type="ECO:0000313" key="3">
    <source>
        <dbReference type="Proteomes" id="UP000554286"/>
    </source>
</evidence>